<dbReference type="AlphaFoldDB" id="A0A919BC33"/>
<keyword evidence="1" id="KW-0472">Membrane</keyword>
<name>A0A919BC33_9GAMM</name>
<keyword evidence="3" id="KW-1185">Reference proteome</keyword>
<comment type="caution">
    <text evidence="2">The sequence shown here is derived from an EMBL/GenBank/DDBJ whole genome shotgun (WGS) entry which is preliminary data.</text>
</comment>
<dbReference type="RefSeq" id="WP_189766807.1">
    <property type="nucleotide sequence ID" value="NZ_BNCK01000001.1"/>
</dbReference>
<sequence length="137" mass="15602">MENQSNRFYIILCIMLVLSGYLIAQMTNIGEAWNKNFDVSDYLTLLVAAITFCFAYLGVKHNSDQRTLSVMPYVEKTSMGDQIQGKCGLLIKNYGMAPAINMKHTMSLDGKPCNLITFDEMHREIFNEDVDIHTHRA</sequence>
<accession>A0A919BC33</accession>
<keyword evidence="1" id="KW-0812">Transmembrane</keyword>
<dbReference type="Proteomes" id="UP000623842">
    <property type="component" value="Unassembled WGS sequence"/>
</dbReference>
<keyword evidence="1" id="KW-1133">Transmembrane helix</keyword>
<evidence type="ECO:0000313" key="3">
    <source>
        <dbReference type="Proteomes" id="UP000623842"/>
    </source>
</evidence>
<dbReference type="EMBL" id="BNCK01000001">
    <property type="protein sequence ID" value="GHF78127.1"/>
    <property type="molecule type" value="Genomic_DNA"/>
</dbReference>
<feature type="transmembrane region" description="Helical" evidence="1">
    <location>
        <begin position="7"/>
        <end position="27"/>
    </location>
</feature>
<evidence type="ECO:0000313" key="2">
    <source>
        <dbReference type="EMBL" id="GHF78127.1"/>
    </source>
</evidence>
<evidence type="ECO:0000256" key="1">
    <source>
        <dbReference type="SAM" id="Phobius"/>
    </source>
</evidence>
<proteinExistence type="predicted"/>
<feature type="transmembrane region" description="Helical" evidence="1">
    <location>
        <begin position="39"/>
        <end position="59"/>
    </location>
</feature>
<gene>
    <name evidence="2" type="ORF">GCM10017161_01460</name>
</gene>
<organism evidence="2 3">
    <name type="scientific">Thalassotalea marina</name>
    <dbReference type="NCBI Taxonomy" id="1673741"/>
    <lineage>
        <taxon>Bacteria</taxon>
        <taxon>Pseudomonadati</taxon>
        <taxon>Pseudomonadota</taxon>
        <taxon>Gammaproteobacteria</taxon>
        <taxon>Alteromonadales</taxon>
        <taxon>Colwelliaceae</taxon>
        <taxon>Thalassotalea</taxon>
    </lineage>
</organism>
<protein>
    <submittedName>
        <fullName evidence="2">Uncharacterized protein</fullName>
    </submittedName>
</protein>
<reference evidence="2" key="2">
    <citation type="submission" date="2020-09" db="EMBL/GenBank/DDBJ databases">
        <authorList>
            <person name="Sun Q."/>
            <person name="Kim S."/>
        </authorList>
    </citation>
    <scope>NUCLEOTIDE SEQUENCE</scope>
    <source>
        <strain evidence="2">KCTC 42731</strain>
    </source>
</reference>
<reference evidence="2" key="1">
    <citation type="journal article" date="2014" name="Int. J. Syst. Evol. Microbiol.">
        <title>Complete genome sequence of Corynebacterium casei LMG S-19264T (=DSM 44701T), isolated from a smear-ripened cheese.</title>
        <authorList>
            <consortium name="US DOE Joint Genome Institute (JGI-PGF)"/>
            <person name="Walter F."/>
            <person name="Albersmeier A."/>
            <person name="Kalinowski J."/>
            <person name="Ruckert C."/>
        </authorList>
    </citation>
    <scope>NUCLEOTIDE SEQUENCE</scope>
    <source>
        <strain evidence="2">KCTC 42731</strain>
    </source>
</reference>